<feature type="transmembrane region" description="Helical" evidence="6">
    <location>
        <begin position="337"/>
        <end position="355"/>
    </location>
</feature>
<feature type="transmembrane region" description="Helical" evidence="6">
    <location>
        <begin position="277"/>
        <end position="295"/>
    </location>
</feature>
<dbReference type="EMBL" id="CP006763">
    <property type="protein sequence ID" value="AGY77844.2"/>
    <property type="molecule type" value="Genomic_DNA"/>
</dbReference>
<keyword evidence="5 6" id="KW-0472">Membrane</keyword>
<dbReference type="Gene3D" id="3.40.1710.10">
    <property type="entry name" value="abc type-2 transporter like domain"/>
    <property type="match status" value="1"/>
</dbReference>
<accession>A0ABN4BJL0</accession>
<dbReference type="InterPro" id="IPR051449">
    <property type="entry name" value="ABC-2_transporter_component"/>
</dbReference>
<sequence length="384" mass="42861">MKETILKFKYMITPILMLFIIGIGGAIVLALEFSAHSLSQIPTIIVDHDNSLLSQSFVRELRTNSTFNIVAYSQIDNDVKDLIDKGDIAVGFIIPKNFSKDLTDGKNPNIMVVYDGAQMAMTASSKTKIAQILGTIKSAYLINVAEDQLGLMPEVAKNYINPIGYNYRLIGNPTQNMFNFFIPGFSINTIQVGMIIVVILLIKKGNSYKKIWIKGIMVGLLGSACVFTIFVIFCKYFGLPYRGSVEAGVMLTILFCIGMTFVGVLLSILFNGKQIDAVGLAGPVAITLFLVGYTFPTVAMPDIAPIIAKYIPFYYYAIPLRDLTLIGGSFQDNLSNIFWLTKFMIFMWVVTFLLYKMKEAKRLRNIRINEKNSIINSQDEEVIT</sequence>
<name>A0ABN4BJL0_9CLOT</name>
<keyword evidence="2" id="KW-1003">Cell membrane</keyword>
<dbReference type="RefSeq" id="WP_242832262.1">
    <property type="nucleotide sequence ID" value="NC_022592.1"/>
</dbReference>
<organism evidence="8 9">
    <name type="scientific">Clostridium autoethanogenum DSM 10061</name>
    <dbReference type="NCBI Taxonomy" id="1341692"/>
    <lineage>
        <taxon>Bacteria</taxon>
        <taxon>Bacillati</taxon>
        <taxon>Bacillota</taxon>
        <taxon>Clostridia</taxon>
        <taxon>Eubacteriales</taxon>
        <taxon>Clostridiaceae</taxon>
        <taxon>Clostridium</taxon>
    </lineage>
</organism>
<evidence type="ECO:0000259" key="7">
    <source>
        <dbReference type="Pfam" id="PF12698"/>
    </source>
</evidence>
<gene>
    <name evidence="8" type="ORF">CAETHG_3641</name>
</gene>
<keyword evidence="9" id="KW-1185">Reference proteome</keyword>
<dbReference type="InterPro" id="IPR013525">
    <property type="entry name" value="ABC2_TM"/>
</dbReference>
<feature type="domain" description="ABC-2 type transporter transmembrane" evidence="7">
    <location>
        <begin position="12"/>
        <end position="353"/>
    </location>
</feature>
<evidence type="ECO:0000256" key="6">
    <source>
        <dbReference type="SAM" id="Phobius"/>
    </source>
</evidence>
<protein>
    <submittedName>
        <fullName evidence="8">ABC transporter permease</fullName>
    </submittedName>
</protein>
<keyword evidence="4 6" id="KW-1133">Transmembrane helix</keyword>
<evidence type="ECO:0000256" key="2">
    <source>
        <dbReference type="ARBA" id="ARBA00022475"/>
    </source>
</evidence>
<keyword evidence="3 6" id="KW-0812">Transmembrane</keyword>
<evidence type="ECO:0000313" key="8">
    <source>
        <dbReference type="EMBL" id="AGY77844.2"/>
    </source>
</evidence>
<evidence type="ECO:0000256" key="5">
    <source>
        <dbReference type="ARBA" id="ARBA00023136"/>
    </source>
</evidence>
<evidence type="ECO:0000256" key="1">
    <source>
        <dbReference type="ARBA" id="ARBA00004651"/>
    </source>
</evidence>
<evidence type="ECO:0000256" key="3">
    <source>
        <dbReference type="ARBA" id="ARBA00022692"/>
    </source>
</evidence>
<reference evidence="9" key="1">
    <citation type="journal article" date="2014" name="Biotechnol. Biofuels">
        <title>Comparison of single-molecule sequencing and hybrid approaches for finishing the genome of Clostridium autoethanogenum and analysis of CRISPR systems in industrial relevant Clostridia.</title>
        <authorList>
            <person name="Brown S.D."/>
            <person name="Nagaraju S."/>
            <person name="Utturkar S."/>
            <person name="De Tissera S."/>
            <person name="Segovia S."/>
            <person name="Mitchell W."/>
            <person name="Land M.L."/>
            <person name="Dassanayake A."/>
            <person name="Kopke M."/>
        </authorList>
    </citation>
    <scope>NUCLEOTIDE SEQUENCE [LARGE SCALE GENOMIC DNA]</scope>
    <source>
        <strain evidence="9">DSM 10061</strain>
    </source>
</reference>
<evidence type="ECO:0000313" key="9">
    <source>
        <dbReference type="Proteomes" id="UP000017590"/>
    </source>
</evidence>
<dbReference type="Pfam" id="PF12698">
    <property type="entry name" value="ABC2_membrane_3"/>
    <property type="match status" value="1"/>
</dbReference>
<feature type="transmembrane region" description="Helical" evidence="6">
    <location>
        <begin position="180"/>
        <end position="202"/>
    </location>
</feature>
<feature type="transmembrane region" description="Helical" evidence="6">
    <location>
        <begin position="12"/>
        <end position="31"/>
    </location>
</feature>
<comment type="subcellular location">
    <subcellularLocation>
        <location evidence="1">Cell membrane</location>
        <topology evidence="1">Multi-pass membrane protein</topology>
    </subcellularLocation>
</comment>
<proteinExistence type="predicted"/>
<feature type="transmembrane region" description="Helical" evidence="6">
    <location>
        <begin position="250"/>
        <end position="270"/>
    </location>
</feature>
<dbReference type="PANTHER" id="PTHR30294">
    <property type="entry name" value="MEMBRANE COMPONENT OF ABC TRANSPORTER YHHJ-RELATED"/>
    <property type="match status" value="1"/>
</dbReference>
<feature type="transmembrane region" description="Helical" evidence="6">
    <location>
        <begin position="211"/>
        <end position="238"/>
    </location>
</feature>
<dbReference type="PANTHER" id="PTHR30294:SF29">
    <property type="entry name" value="MULTIDRUG ABC TRANSPORTER PERMEASE YBHS-RELATED"/>
    <property type="match status" value="1"/>
</dbReference>
<dbReference type="Proteomes" id="UP000017590">
    <property type="component" value="Chromosome"/>
</dbReference>
<evidence type="ECO:0000256" key="4">
    <source>
        <dbReference type="ARBA" id="ARBA00022989"/>
    </source>
</evidence>